<evidence type="ECO:0000313" key="3">
    <source>
        <dbReference type="Proteomes" id="UP000676776"/>
    </source>
</evidence>
<gene>
    <name evidence="2" type="ORF">J4050_06120</name>
</gene>
<proteinExistence type="predicted"/>
<keyword evidence="1" id="KW-1133">Transmembrane helix</keyword>
<dbReference type="EMBL" id="JAGEVF010000004">
    <property type="protein sequence ID" value="MBO3116313.1"/>
    <property type="molecule type" value="Genomic_DNA"/>
</dbReference>
<protein>
    <submittedName>
        <fullName evidence="2">Uncharacterized protein</fullName>
    </submittedName>
</protein>
<sequence length="158" mass="18196">MKLLVYSLLVFVLFVLGYNYYEQFFLYSKSLLELENLSLDKRSITDKNNGAIVLGIVLATLPLFYLVIRKTTNLNSILGQGTSIFLIVVFGVLFWRLRIFGLNEEFRKLTDYVDSFQTVPNVEIEYLKFDIYVLMGFIVGALIAILLFRDKSKPLLGN</sequence>
<name>A0ABS3T0P9_9FLAO</name>
<feature type="transmembrane region" description="Helical" evidence="1">
    <location>
        <begin position="77"/>
        <end position="97"/>
    </location>
</feature>
<accession>A0ABS3T0P9</accession>
<evidence type="ECO:0000313" key="2">
    <source>
        <dbReference type="EMBL" id="MBO3116313.1"/>
    </source>
</evidence>
<evidence type="ECO:0000256" key="1">
    <source>
        <dbReference type="SAM" id="Phobius"/>
    </source>
</evidence>
<feature type="transmembrane region" description="Helical" evidence="1">
    <location>
        <begin position="131"/>
        <end position="148"/>
    </location>
</feature>
<comment type="caution">
    <text evidence="2">The sequence shown here is derived from an EMBL/GenBank/DDBJ whole genome shotgun (WGS) entry which is preliminary data.</text>
</comment>
<keyword evidence="3" id="KW-1185">Reference proteome</keyword>
<keyword evidence="1" id="KW-0812">Transmembrane</keyword>
<feature type="transmembrane region" description="Helical" evidence="1">
    <location>
        <begin position="50"/>
        <end position="68"/>
    </location>
</feature>
<organism evidence="2 3">
    <name type="scientific">Winogradskyella pelagia</name>
    <dbReference type="NCBI Taxonomy" id="2819984"/>
    <lineage>
        <taxon>Bacteria</taxon>
        <taxon>Pseudomonadati</taxon>
        <taxon>Bacteroidota</taxon>
        <taxon>Flavobacteriia</taxon>
        <taxon>Flavobacteriales</taxon>
        <taxon>Flavobacteriaceae</taxon>
        <taxon>Winogradskyella</taxon>
    </lineage>
</organism>
<reference evidence="2 3" key="1">
    <citation type="submission" date="2021-03" db="EMBL/GenBank/DDBJ databases">
        <title>Winogradskyella sp. nov., isolated from costal sediment.</title>
        <authorList>
            <person name="Gao C."/>
        </authorList>
    </citation>
    <scope>NUCLEOTIDE SEQUENCE [LARGE SCALE GENOMIC DNA]</scope>
    <source>
        <strain evidence="2 3">DF17</strain>
    </source>
</reference>
<keyword evidence="1" id="KW-0472">Membrane</keyword>
<dbReference type="Proteomes" id="UP000676776">
    <property type="component" value="Unassembled WGS sequence"/>
</dbReference>
<dbReference type="RefSeq" id="WP_208153368.1">
    <property type="nucleotide sequence ID" value="NZ_JAGEVF010000004.1"/>
</dbReference>